<dbReference type="Gene3D" id="2.60.120.260">
    <property type="entry name" value="Galactose-binding domain-like"/>
    <property type="match status" value="1"/>
</dbReference>
<dbReference type="OrthoDB" id="220736at2"/>
<evidence type="ECO:0000313" key="1">
    <source>
        <dbReference type="EMBL" id="TWT32595.1"/>
    </source>
</evidence>
<proteinExistence type="predicted"/>
<dbReference type="Proteomes" id="UP000318878">
    <property type="component" value="Unassembled WGS sequence"/>
</dbReference>
<dbReference type="EMBL" id="SJPF01000003">
    <property type="protein sequence ID" value="TWT32595.1"/>
    <property type="molecule type" value="Genomic_DNA"/>
</dbReference>
<name>A0A5C5V4G8_9BACT</name>
<evidence type="ECO:0000313" key="2">
    <source>
        <dbReference type="Proteomes" id="UP000318878"/>
    </source>
</evidence>
<dbReference type="AlphaFoldDB" id="A0A5C5V4G8"/>
<reference evidence="1 2" key="1">
    <citation type="submission" date="2019-02" db="EMBL/GenBank/DDBJ databases">
        <title>Deep-cultivation of Planctomycetes and their phenomic and genomic characterization uncovers novel biology.</title>
        <authorList>
            <person name="Wiegand S."/>
            <person name="Jogler M."/>
            <person name="Boedeker C."/>
            <person name="Pinto D."/>
            <person name="Vollmers J."/>
            <person name="Rivas-Marin E."/>
            <person name="Kohn T."/>
            <person name="Peeters S.H."/>
            <person name="Heuer A."/>
            <person name="Rast P."/>
            <person name="Oberbeckmann S."/>
            <person name="Bunk B."/>
            <person name="Jeske O."/>
            <person name="Meyerdierks A."/>
            <person name="Storesund J.E."/>
            <person name="Kallscheuer N."/>
            <person name="Luecker S."/>
            <person name="Lage O.M."/>
            <person name="Pohl T."/>
            <person name="Merkel B.J."/>
            <person name="Hornburger P."/>
            <person name="Mueller R.-W."/>
            <person name="Bruemmer F."/>
            <person name="Labrenz M."/>
            <person name="Spormann A.M."/>
            <person name="Op Den Camp H."/>
            <person name="Overmann J."/>
            <person name="Amann R."/>
            <person name="Jetten M.S.M."/>
            <person name="Mascher T."/>
            <person name="Medema M.H."/>
            <person name="Devos D.P."/>
            <person name="Kaster A.-K."/>
            <person name="Ovreas L."/>
            <person name="Rohde M."/>
            <person name="Galperin M.Y."/>
            <person name="Jogler C."/>
        </authorList>
    </citation>
    <scope>NUCLEOTIDE SEQUENCE [LARGE SCALE GENOMIC DNA]</scope>
    <source>
        <strain evidence="1 2">Enr8</strain>
    </source>
</reference>
<dbReference type="RefSeq" id="WP_146431746.1">
    <property type="nucleotide sequence ID" value="NZ_SJPF01000003.1"/>
</dbReference>
<protein>
    <submittedName>
        <fullName evidence="1">Uncharacterized protein</fullName>
    </submittedName>
</protein>
<sequence>MNPLLLLPLLIVAMPQADAPIDARHPEAIELYHCDFSQDFDLNYDEWPDQWTRRGGVGFPRYLDIKVTEEDSVVGDRSLKMTLDGGSAAIYSPPIEAREIFSYVLEARMRTEGLKYDKAFLSITFFNAKEQPIETFYSERFRETGGWIKLRVGPVAPSSTEVAMAVIGLHIEPDGKIDEDLTGAVFFDDVWFARLPKMTLATPDGNHVFSNPVGIEISCDVSGIVERDPRIVFELVDVGRQSLARMESRLNGKVVARKSNLASELFGKQAQTTENWDIGYAGRMQWKPPISQYGFYEVHATMIGSTGLMHHRVISVAVVPNELPPSSGEFGWSLRDGETPLDMTNMGNLLTKVGVNWVKFPVWYGENQKDRANEVARFAERLKKNHIEMIALVDKPPEDIRYLFGENDDLLVASIFAEPILWRPYLEPVMTRLSLKVRYWQLGSDEDVSFVGYRNLLEKLEQIHTELRKSGQDIRLGVPWRWMAETPQARELPWEFLAYSIIPQNGNVKDVIPLTKDELGAYLDHSAGKTKRFVTIYPLARSKYTTNERARDLLEKMLSAKIHHAEAVFIPRPFDREYGLMNEDGSPSELLLPWRTTAQMISGANYLGQLELPNDSNNHVFSRDGSTTMVIWNDRPVTETIYLGDNVEVVDLWGRRIKPEQDDYRQVIEVGPIPMFIVGMNESVAKMRMSCQFAPAVLSSNFGIPQRLKLSVKNEFPQSLSGVVRIVGPDVWEITPDVTPFKLSRGGEYANMLSILLRNDASSGYQRVQLDFEIEADKTYKFSDYRRILIGSGMLSVESSCHLDEATGDLVVEAELLKQDDNFSTFDCMLFAPGRKRMQLRVTNMARGRKTITYRIPNGSDIMGANMLLQIREIGGVRIFNHRIVAEK</sequence>
<comment type="caution">
    <text evidence="1">The sequence shown here is derived from an EMBL/GenBank/DDBJ whole genome shotgun (WGS) entry which is preliminary data.</text>
</comment>
<gene>
    <name evidence="1" type="ORF">Enr8_24000</name>
</gene>
<accession>A0A5C5V4G8</accession>
<organism evidence="1 2">
    <name type="scientific">Blastopirellula retiformator</name>
    <dbReference type="NCBI Taxonomy" id="2527970"/>
    <lineage>
        <taxon>Bacteria</taxon>
        <taxon>Pseudomonadati</taxon>
        <taxon>Planctomycetota</taxon>
        <taxon>Planctomycetia</taxon>
        <taxon>Pirellulales</taxon>
        <taxon>Pirellulaceae</taxon>
        <taxon>Blastopirellula</taxon>
    </lineage>
</organism>
<keyword evidence="2" id="KW-1185">Reference proteome</keyword>